<feature type="non-terminal residue" evidence="4">
    <location>
        <position position="525"/>
    </location>
</feature>
<dbReference type="PROSITE" id="PS50106">
    <property type="entry name" value="PDZ"/>
    <property type="match status" value="1"/>
</dbReference>
<dbReference type="PANTHER" id="PTHR24135">
    <property type="entry name" value="SH3 AND MULTIPLE ANKYRIN REPEAT DOMAINS PROTEIN"/>
    <property type="match status" value="1"/>
</dbReference>
<name>A0A3Q0J3X6_DIACI</name>
<dbReference type="InterPro" id="IPR032425">
    <property type="entry name" value="FERM_f0"/>
</dbReference>
<dbReference type="InterPro" id="IPR036770">
    <property type="entry name" value="Ankyrin_rpt-contain_sf"/>
</dbReference>
<dbReference type="CDD" id="cd17091">
    <property type="entry name" value="FERM_F0_SHANK"/>
    <property type="match status" value="1"/>
</dbReference>
<dbReference type="Pfam" id="PF16511">
    <property type="entry name" value="FERM_f0"/>
    <property type="match status" value="1"/>
</dbReference>
<feature type="domain" description="PDZ" evidence="2">
    <location>
        <begin position="465"/>
        <end position="525"/>
    </location>
</feature>
<dbReference type="PROSITE" id="PS50088">
    <property type="entry name" value="ANK_REPEAT"/>
    <property type="match status" value="1"/>
</dbReference>
<dbReference type="GO" id="GO:0043197">
    <property type="term" value="C:dendritic spine"/>
    <property type="evidence" value="ECO:0007669"/>
    <property type="project" value="TreeGrafter"/>
</dbReference>
<dbReference type="FunFam" id="3.10.20.90:FF:000029">
    <property type="entry name" value="SH3 and multiple ankyrin repeat domains protein 1"/>
    <property type="match status" value="1"/>
</dbReference>
<dbReference type="InterPro" id="IPR002110">
    <property type="entry name" value="Ankyrin_rpt"/>
</dbReference>
<accession>A0A3Q0J3X6</accession>
<dbReference type="Gene3D" id="3.10.20.90">
    <property type="entry name" value="Phosphatidylinositol 3-kinase Catalytic Subunit, Chain A, domain 1"/>
    <property type="match status" value="1"/>
</dbReference>
<keyword evidence="1" id="KW-0040">ANK repeat</keyword>
<dbReference type="Gene3D" id="1.25.40.20">
    <property type="entry name" value="Ankyrin repeat-containing domain"/>
    <property type="match status" value="1"/>
</dbReference>
<dbReference type="PANTHER" id="PTHR24135:SF28">
    <property type="entry name" value="LD13733P"/>
    <property type="match status" value="1"/>
</dbReference>
<dbReference type="PaxDb" id="121845-A0A3Q0J3X6"/>
<dbReference type="RefSeq" id="XP_026683197.1">
    <property type="nucleotide sequence ID" value="XM_026827396.1"/>
</dbReference>
<dbReference type="SUPFAM" id="SSF48403">
    <property type="entry name" value="Ankyrin repeat"/>
    <property type="match status" value="1"/>
</dbReference>
<dbReference type="SUPFAM" id="SSF50156">
    <property type="entry name" value="PDZ domain-like"/>
    <property type="match status" value="1"/>
</dbReference>
<feature type="repeat" description="ANK" evidence="1">
    <location>
        <begin position="192"/>
        <end position="224"/>
    </location>
</feature>
<dbReference type="InterPro" id="IPR001478">
    <property type="entry name" value="PDZ"/>
</dbReference>
<dbReference type="GO" id="GO:0035255">
    <property type="term" value="F:ionotropic glutamate receptor binding"/>
    <property type="evidence" value="ECO:0007669"/>
    <property type="project" value="TreeGrafter"/>
</dbReference>
<reference evidence="4" key="1">
    <citation type="submission" date="2025-08" db="UniProtKB">
        <authorList>
            <consortium name="RefSeq"/>
        </authorList>
    </citation>
    <scope>IDENTIFICATION</scope>
</reference>
<evidence type="ECO:0000256" key="1">
    <source>
        <dbReference type="PROSITE-ProRule" id="PRU00023"/>
    </source>
</evidence>
<protein>
    <submittedName>
        <fullName evidence="4">SH3 and multiple ankyrin repeat domains protein 3-like</fullName>
    </submittedName>
</protein>
<sequence>MEENLKGDSVSSSEGLLVDYVQVQIHVPEINAYKCLQFRKSQLVWDVKQQTLAALPKEFKEGFNYGLFYPPANGKAGKFLDEERRLGDYPFNGPVGYLELKYKKRLYKLLNLDEKQLKALHTRSNLKRFLEYVNNSQVEKIAKLCAKGLDPNFHCPETGETPLTLATKLKKCSKILMNLVNGGAILDFRTRDGTTSMHKAVEHNNVEAVTTLLELGASPNYKDAKGITPLYVSITHQTDPVICETLLHDRAVVGIQDQQGWQEVHQVMWALWSRLCRTSTWSLINERLSTTGNPMLRTFQSCANSINKRVPFRDTPRYNPRRRASCLIRGSSLDSSFVPPSPSLSNRSSMVGGPCFFSSASSSLSEASSGSNSTHKTEDTASYITGRLTGATDCGLLEGSPRGRNLTGLFPPHCVQEVRLRHPPPQSSPYTPYQGGGGGLSHQNSIKHYATTPRQKTRLPAQARTVILHRSRRGFGFVLRGAKAASPLMETSMCSVYPGLQYLDDVDRGGVADMAGLKKGDFLVA</sequence>
<dbReference type="GeneID" id="103514420"/>
<gene>
    <name evidence="4" type="primary">LOC103514420</name>
</gene>
<organism evidence="3 4">
    <name type="scientific">Diaphorina citri</name>
    <name type="common">Asian citrus psyllid</name>
    <dbReference type="NCBI Taxonomy" id="121845"/>
    <lineage>
        <taxon>Eukaryota</taxon>
        <taxon>Metazoa</taxon>
        <taxon>Ecdysozoa</taxon>
        <taxon>Arthropoda</taxon>
        <taxon>Hexapoda</taxon>
        <taxon>Insecta</taxon>
        <taxon>Pterygota</taxon>
        <taxon>Neoptera</taxon>
        <taxon>Paraneoptera</taxon>
        <taxon>Hemiptera</taxon>
        <taxon>Sternorrhyncha</taxon>
        <taxon>Psylloidea</taxon>
        <taxon>Psyllidae</taxon>
        <taxon>Diaphorininae</taxon>
        <taxon>Diaphorina</taxon>
    </lineage>
</organism>
<dbReference type="GO" id="GO:0045211">
    <property type="term" value="C:postsynaptic membrane"/>
    <property type="evidence" value="ECO:0007669"/>
    <property type="project" value="TreeGrafter"/>
</dbReference>
<evidence type="ECO:0000313" key="3">
    <source>
        <dbReference type="Proteomes" id="UP000079169"/>
    </source>
</evidence>
<evidence type="ECO:0000313" key="4">
    <source>
        <dbReference type="RefSeq" id="XP_026683197.1"/>
    </source>
</evidence>
<dbReference type="GO" id="GO:0014069">
    <property type="term" value="C:postsynaptic density"/>
    <property type="evidence" value="ECO:0007669"/>
    <property type="project" value="TreeGrafter"/>
</dbReference>
<dbReference type="GO" id="GO:0030160">
    <property type="term" value="F:synaptic receptor adaptor activity"/>
    <property type="evidence" value="ECO:0007669"/>
    <property type="project" value="TreeGrafter"/>
</dbReference>
<proteinExistence type="predicted"/>
<dbReference type="InterPro" id="IPR036034">
    <property type="entry name" value="PDZ_sf"/>
</dbReference>
<dbReference type="KEGG" id="dci:103514420"/>
<dbReference type="SMART" id="SM00248">
    <property type="entry name" value="ANK"/>
    <property type="match status" value="3"/>
</dbReference>
<dbReference type="Proteomes" id="UP000079169">
    <property type="component" value="Unplaced"/>
</dbReference>
<dbReference type="Gene3D" id="2.30.42.10">
    <property type="match status" value="1"/>
</dbReference>
<dbReference type="STRING" id="121845.A0A3Q0J3X6"/>
<dbReference type="AlphaFoldDB" id="A0A3Q0J3X6"/>
<dbReference type="Pfam" id="PF12796">
    <property type="entry name" value="Ank_2"/>
    <property type="match status" value="1"/>
</dbReference>
<evidence type="ECO:0000259" key="2">
    <source>
        <dbReference type="PROSITE" id="PS50106"/>
    </source>
</evidence>
<dbReference type="PROSITE" id="PS50297">
    <property type="entry name" value="ANK_REP_REGION"/>
    <property type="match status" value="1"/>
</dbReference>
<keyword evidence="3" id="KW-1185">Reference proteome</keyword>
<dbReference type="InterPro" id="IPR051569">
    <property type="entry name" value="SHANK"/>
</dbReference>